<reference evidence="4" key="1">
    <citation type="submission" date="2020-11" db="EMBL/GenBank/DDBJ databases">
        <authorList>
            <person name="Tran Van P."/>
        </authorList>
    </citation>
    <scope>NUCLEOTIDE SEQUENCE</scope>
</reference>
<name>A0A7R9QB06_9ACAR</name>
<dbReference type="PANTHER" id="PTHR15893:SF0">
    <property type="entry name" value="LARGE RIBOSOMAL SUBUNIT PROTEIN BL27M"/>
    <property type="match status" value="1"/>
</dbReference>
<dbReference type="EMBL" id="CAJPVJ010000092">
    <property type="protein sequence ID" value="CAG2160670.1"/>
    <property type="molecule type" value="Genomic_DNA"/>
</dbReference>
<dbReference type="GO" id="GO:0003735">
    <property type="term" value="F:structural constituent of ribosome"/>
    <property type="evidence" value="ECO:0007669"/>
    <property type="project" value="InterPro"/>
</dbReference>
<dbReference type="EMBL" id="OC914917">
    <property type="protein sequence ID" value="CAD7637494.1"/>
    <property type="molecule type" value="Genomic_DNA"/>
</dbReference>
<dbReference type="SUPFAM" id="SSF110324">
    <property type="entry name" value="Ribosomal L27 protein-like"/>
    <property type="match status" value="1"/>
</dbReference>
<proteinExistence type="inferred from homology"/>
<organism evidence="4">
    <name type="scientific">Oppiella nova</name>
    <dbReference type="NCBI Taxonomy" id="334625"/>
    <lineage>
        <taxon>Eukaryota</taxon>
        <taxon>Metazoa</taxon>
        <taxon>Ecdysozoa</taxon>
        <taxon>Arthropoda</taxon>
        <taxon>Chelicerata</taxon>
        <taxon>Arachnida</taxon>
        <taxon>Acari</taxon>
        <taxon>Acariformes</taxon>
        <taxon>Sarcoptiformes</taxon>
        <taxon>Oribatida</taxon>
        <taxon>Brachypylina</taxon>
        <taxon>Oppioidea</taxon>
        <taxon>Oppiidae</taxon>
        <taxon>Oppiella</taxon>
    </lineage>
</organism>
<evidence type="ECO:0000256" key="2">
    <source>
        <dbReference type="ARBA" id="ARBA00022980"/>
    </source>
</evidence>
<keyword evidence="3" id="KW-0687">Ribonucleoprotein</keyword>
<dbReference type="Proteomes" id="UP000728032">
    <property type="component" value="Unassembled WGS sequence"/>
</dbReference>
<dbReference type="Gene3D" id="2.40.50.100">
    <property type="match status" value="1"/>
</dbReference>
<evidence type="ECO:0000313" key="5">
    <source>
        <dbReference type="Proteomes" id="UP000728032"/>
    </source>
</evidence>
<sequence>MCCNALLLNSFCRQLLSSNESSLLVLGKRVICKSPGQSQKGKKRPAKNIRLIAIPGQHVEERSILGKQKALKYHPGYNVALDPKNRNLYALCAGTVFYSIEKFNANPKSQFVDQFYRQQIGPIYKKYIHVIKDKNPIEFKLIDIV</sequence>
<evidence type="ECO:0000256" key="1">
    <source>
        <dbReference type="ARBA" id="ARBA00010797"/>
    </source>
</evidence>
<accession>A0A7R9QB06</accession>
<dbReference type="OrthoDB" id="1867012at2759"/>
<evidence type="ECO:0000256" key="3">
    <source>
        <dbReference type="ARBA" id="ARBA00023274"/>
    </source>
</evidence>
<keyword evidence="5" id="KW-1185">Reference proteome</keyword>
<comment type="similarity">
    <text evidence="1">Belongs to the bacterial ribosomal protein bL27 family.</text>
</comment>
<keyword evidence="2" id="KW-0689">Ribosomal protein</keyword>
<dbReference type="InterPro" id="IPR001684">
    <property type="entry name" value="Ribosomal_bL27"/>
</dbReference>
<dbReference type="GO" id="GO:0006412">
    <property type="term" value="P:translation"/>
    <property type="evidence" value="ECO:0007669"/>
    <property type="project" value="InterPro"/>
</dbReference>
<dbReference type="PANTHER" id="PTHR15893">
    <property type="entry name" value="RIBOSOMAL PROTEIN L27"/>
    <property type="match status" value="1"/>
</dbReference>
<evidence type="ECO:0000313" key="4">
    <source>
        <dbReference type="EMBL" id="CAD7637494.1"/>
    </source>
</evidence>
<gene>
    <name evidence="4" type="ORF">ONB1V03_LOCUS846</name>
</gene>
<dbReference type="Pfam" id="PF01016">
    <property type="entry name" value="Ribosomal_L27"/>
    <property type="match status" value="1"/>
</dbReference>
<dbReference type="AlphaFoldDB" id="A0A7R9QB06"/>
<dbReference type="GO" id="GO:0005762">
    <property type="term" value="C:mitochondrial large ribosomal subunit"/>
    <property type="evidence" value="ECO:0007669"/>
    <property type="project" value="TreeGrafter"/>
</dbReference>
<evidence type="ECO:0008006" key="6">
    <source>
        <dbReference type="Google" id="ProtNLM"/>
    </source>
</evidence>
<protein>
    <recommendedName>
        <fullName evidence="6">Ribosomal protein L27</fullName>
    </recommendedName>
</protein>